<gene>
    <name evidence="2" type="ORF">PACLA_8A059164</name>
</gene>
<protein>
    <submittedName>
        <fullName evidence="2">Gag-Pol poly</fullName>
    </submittedName>
</protein>
<comment type="caution">
    <text evidence="2">The sequence shown here is derived from an EMBL/GenBank/DDBJ whole genome shotgun (WGS) entry which is preliminary data.</text>
</comment>
<proteinExistence type="predicted"/>
<dbReference type="InterPro" id="IPR036875">
    <property type="entry name" value="Znf_CCHC_sf"/>
</dbReference>
<keyword evidence="3" id="KW-1185">Reference proteome</keyword>
<dbReference type="EMBL" id="CACRXK020041857">
    <property type="protein sequence ID" value="CAB4045776.1"/>
    <property type="molecule type" value="Genomic_DNA"/>
</dbReference>
<name>A0A6S7KIS0_PARCT</name>
<dbReference type="SUPFAM" id="SSF57756">
    <property type="entry name" value="Retrovirus zinc finger-like domains"/>
    <property type="match status" value="1"/>
</dbReference>
<organism evidence="2 3">
    <name type="scientific">Paramuricea clavata</name>
    <name type="common">Red gorgonian</name>
    <name type="synonym">Violescent sea-whip</name>
    <dbReference type="NCBI Taxonomy" id="317549"/>
    <lineage>
        <taxon>Eukaryota</taxon>
        <taxon>Metazoa</taxon>
        <taxon>Cnidaria</taxon>
        <taxon>Anthozoa</taxon>
        <taxon>Octocorallia</taxon>
        <taxon>Malacalcyonacea</taxon>
        <taxon>Plexauridae</taxon>
        <taxon>Paramuricea</taxon>
    </lineage>
</organism>
<dbReference type="SMART" id="SM00343">
    <property type="entry name" value="ZnF_C2HC"/>
    <property type="match status" value="2"/>
</dbReference>
<dbReference type="Proteomes" id="UP001152795">
    <property type="component" value="Unassembled WGS sequence"/>
</dbReference>
<reference evidence="2" key="1">
    <citation type="submission" date="2020-04" db="EMBL/GenBank/DDBJ databases">
        <authorList>
            <person name="Alioto T."/>
            <person name="Alioto T."/>
            <person name="Gomez Garrido J."/>
        </authorList>
    </citation>
    <scope>NUCLEOTIDE SEQUENCE</scope>
    <source>
        <strain evidence="2">A484AB</strain>
    </source>
</reference>
<evidence type="ECO:0000256" key="1">
    <source>
        <dbReference type="SAM" id="MobiDB-lite"/>
    </source>
</evidence>
<feature type="non-terminal residue" evidence="2">
    <location>
        <position position="1"/>
    </location>
</feature>
<dbReference type="GO" id="GO:0003676">
    <property type="term" value="F:nucleic acid binding"/>
    <property type="evidence" value="ECO:0007669"/>
    <property type="project" value="InterPro"/>
</dbReference>
<evidence type="ECO:0000313" key="2">
    <source>
        <dbReference type="EMBL" id="CAB4045776.1"/>
    </source>
</evidence>
<evidence type="ECO:0000313" key="3">
    <source>
        <dbReference type="Proteomes" id="UP001152795"/>
    </source>
</evidence>
<dbReference type="PROSITE" id="PS50158">
    <property type="entry name" value="ZF_CCHC"/>
    <property type="match status" value="1"/>
</dbReference>
<dbReference type="Gene3D" id="4.10.60.10">
    <property type="entry name" value="Zinc finger, CCHC-type"/>
    <property type="match status" value="1"/>
</dbReference>
<dbReference type="GO" id="GO:0008270">
    <property type="term" value="F:zinc ion binding"/>
    <property type="evidence" value="ECO:0007669"/>
    <property type="project" value="InterPro"/>
</dbReference>
<feature type="region of interest" description="Disordered" evidence="1">
    <location>
        <begin position="257"/>
        <end position="304"/>
    </location>
</feature>
<sequence length="371" mass="42354">DTNYLLDKKEDIRKYFKKIEALTIAIQELDAPNIPKYDNELIKDEERTDEIMLAFSKAAKSVSIPTAEQRRYPGPASRRINDALKPSVLSKDASPIEMRYWVDSFKSYYTSNDMDSFTILEKQSYFKTLLDTDLKTRIVSKMAEDTDVFGKDGCIDILENDFLARYPLFSRRLDFFQSQQRNGQTFTDFLANLKELSKLADLDKLSVEEMFVFCALRGTTDTALLDDFLELQNKSLKDIENAANIYESKLVSRSKLNRTPKESNIMKVSTPNQRRNVRQRPKQDFKPEPAQAKPQLKRPTTVREMKERGLCTRCGKSGHLPNECSYERSVVCNHCGITGHIAPACMGRGRINAIQSNERDASPSASSSFSD</sequence>
<accession>A0A6S7KIS0</accession>
<dbReference type="AlphaFoldDB" id="A0A6S7KIS0"/>
<dbReference type="InterPro" id="IPR001878">
    <property type="entry name" value="Znf_CCHC"/>
</dbReference>